<dbReference type="Gene3D" id="2.60.450.20">
    <property type="match status" value="1"/>
</dbReference>
<dbReference type="Proteomes" id="UP001485043">
    <property type="component" value="Unassembled WGS sequence"/>
</dbReference>
<evidence type="ECO:0000313" key="5">
    <source>
        <dbReference type="Proteomes" id="UP001485043"/>
    </source>
</evidence>
<comment type="caution">
    <text evidence="4">The sequence shown here is derived from an EMBL/GenBank/DDBJ whole genome shotgun (WGS) entry which is preliminary data.</text>
</comment>
<dbReference type="Pfam" id="PF07202">
    <property type="entry name" value="Tcp10_C"/>
    <property type="match status" value="2"/>
</dbReference>
<dbReference type="PANTHER" id="PTHR10331">
    <property type="entry name" value="T COMPLEX PROTEIN 10"/>
    <property type="match status" value="1"/>
</dbReference>
<dbReference type="InterPro" id="IPR026581">
    <property type="entry name" value="TCP10L/CENPJ"/>
</dbReference>
<accession>A0AAW1SNV8</accession>
<evidence type="ECO:0000256" key="2">
    <source>
        <dbReference type="SAM" id="MobiDB-lite"/>
    </source>
</evidence>
<evidence type="ECO:0000313" key="4">
    <source>
        <dbReference type="EMBL" id="KAK9849512.1"/>
    </source>
</evidence>
<protein>
    <recommendedName>
        <fullName evidence="3">Centromere protein J C-terminal domain-containing protein</fullName>
    </recommendedName>
</protein>
<feature type="domain" description="Centromere protein J C-terminal" evidence="3">
    <location>
        <begin position="325"/>
        <end position="354"/>
    </location>
</feature>
<comment type="similarity">
    <text evidence="1">Belongs to the TCP10 family.</text>
</comment>
<feature type="domain" description="Centromere protein J C-terminal" evidence="3">
    <location>
        <begin position="254"/>
        <end position="284"/>
    </location>
</feature>
<evidence type="ECO:0000256" key="1">
    <source>
        <dbReference type="ARBA" id="ARBA00005627"/>
    </source>
</evidence>
<name>A0AAW1SNV8_9CHLO</name>
<dbReference type="EMBL" id="JALJOV010001337">
    <property type="protein sequence ID" value="KAK9849512.1"/>
    <property type="molecule type" value="Genomic_DNA"/>
</dbReference>
<dbReference type="PANTHER" id="PTHR10331:SF6">
    <property type="entry name" value="SPINDLE ASSEMBLY ABNORMAL 4"/>
    <property type="match status" value="1"/>
</dbReference>
<feature type="region of interest" description="Disordered" evidence="2">
    <location>
        <begin position="1"/>
        <end position="95"/>
    </location>
</feature>
<feature type="compositionally biased region" description="Polar residues" evidence="2">
    <location>
        <begin position="53"/>
        <end position="78"/>
    </location>
</feature>
<gene>
    <name evidence="4" type="ORF">WJX84_010270</name>
</gene>
<dbReference type="InterPro" id="IPR047002">
    <property type="entry name" value="Tcp10_C_sf"/>
</dbReference>
<feature type="compositionally biased region" description="Basic and acidic residues" evidence="2">
    <location>
        <begin position="134"/>
        <end position="145"/>
    </location>
</feature>
<proteinExistence type="inferred from homology"/>
<dbReference type="AlphaFoldDB" id="A0AAW1SNV8"/>
<reference evidence="4 5" key="1">
    <citation type="journal article" date="2024" name="Nat. Commun.">
        <title>Phylogenomics reveals the evolutionary origins of lichenization in chlorophyte algae.</title>
        <authorList>
            <person name="Puginier C."/>
            <person name="Libourel C."/>
            <person name="Otte J."/>
            <person name="Skaloud P."/>
            <person name="Haon M."/>
            <person name="Grisel S."/>
            <person name="Petersen M."/>
            <person name="Berrin J.G."/>
            <person name="Delaux P.M."/>
            <person name="Dal Grande F."/>
            <person name="Keller J."/>
        </authorList>
    </citation>
    <scope>NUCLEOTIDE SEQUENCE [LARGE SCALE GENOMIC DNA]</scope>
    <source>
        <strain evidence="4 5">SAG 2523</strain>
    </source>
</reference>
<keyword evidence="5" id="KW-1185">Reference proteome</keyword>
<organism evidence="4 5">
    <name type="scientific">Apatococcus fuscideae</name>
    <dbReference type="NCBI Taxonomy" id="2026836"/>
    <lineage>
        <taxon>Eukaryota</taxon>
        <taxon>Viridiplantae</taxon>
        <taxon>Chlorophyta</taxon>
        <taxon>core chlorophytes</taxon>
        <taxon>Trebouxiophyceae</taxon>
        <taxon>Chlorellales</taxon>
        <taxon>Chlorellaceae</taxon>
        <taxon>Apatococcus</taxon>
    </lineage>
</organism>
<sequence>MYLPAERQASQIRGDGDLAGDVGSANAARSPVGGSASRQASVNQRPDGKTEVTSKFVQQLFQQQGRPANARSAASQNHPKAAAQDPAPGPETMHSENSHIAALQAELDELQAERSRVAALKQRLDKALGELETERRDLQKSREGQEAQLAAQREENGKRLKRERRVLEKQSQALLRLPGRKERNEVEALEAVLEQVRRDGKAKEARHRLTVERLRRQIVELQDRNAELQEEVRLQPEPLLVQANPDQAPPAASVVHETRHANGKLEQTFANGRRVVTFPNGTRRHFLPDGRTQLRFSNGDCKCQHVDGKVEYFYAEVQTWHTTYPDDIEVFHFPNGQTEAHHPSGLKEVVFPDGAIRHAFMDGQELAVDAVRISDAIQRPCPQIDDIC</sequence>
<feature type="region of interest" description="Disordered" evidence="2">
    <location>
        <begin position="134"/>
        <end position="160"/>
    </location>
</feature>
<dbReference type="InterPro" id="IPR009852">
    <property type="entry name" value="CENPJ_C_dom"/>
</dbReference>
<evidence type="ECO:0000259" key="3">
    <source>
        <dbReference type="Pfam" id="PF07202"/>
    </source>
</evidence>